<keyword evidence="2 6" id="KW-0812">Transmembrane</keyword>
<dbReference type="EMBL" id="JBITYG010000003">
    <property type="protein sequence ID" value="MFI9101298.1"/>
    <property type="molecule type" value="Genomic_DNA"/>
</dbReference>
<reference evidence="8 9" key="1">
    <citation type="submission" date="2024-10" db="EMBL/GenBank/DDBJ databases">
        <title>The Natural Products Discovery Center: Release of the First 8490 Sequenced Strains for Exploring Actinobacteria Biosynthetic Diversity.</title>
        <authorList>
            <person name="Kalkreuter E."/>
            <person name="Kautsar S.A."/>
            <person name="Yang D."/>
            <person name="Bader C.D."/>
            <person name="Teijaro C.N."/>
            <person name="Fluegel L."/>
            <person name="Davis C.M."/>
            <person name="Simpson J.R."/>
            <person name="Lauterbach L."/>
            <person name="Steele A.D."/>
            <person name="Gui C."/>
            <person name="Meng S."/>
            <person name="Li G."/>
            <person name="Viehrig K."/>
            <person name="Ye F."/>
            <person name="Su P."/>
            <person name="Kiefer A.F."/>
            <person name="Nichols A."/>
            <person name="Cepeda A.J."/>
            <person name="Yan W."/>
            <person name="Fan B."/>
            <person name="Jiang Y."/>
            <person name="Adhikari A."/>
            <person name="Zheng C.-J."/>
            <person name="Schuster L."/>
            <person name="Cowan T.M."/>
            <person name="Smanski M.J."/>
            <person name="Chevrette M.G."/>
            <person name="De Carvalho L.P.S."/>
            <person name="Shen B."/>
        </authorList>
    </citation>
    <scope>NUCLEOTIDE SEQUENCE [LARGE SCALE GENOMIC DNA]</scope>
    <source>
        <strain evidence="8 9">NPDC053399</strain>
    </source>
</reference>
<evidence type="ECO:0000313" key="8">
    <source>
        <dbReference type="EMBL" id="MFI9101298.1"/>
    </source>
</evidence>
<evidence type="ECO:0000256" key="4">
    <source>
        <dbReference type="ARBA" id="ARBA00023136"/>
    </source>
</evidence>
<protein>
    <submittedName>
        <fullName evidence="8">DUF1232 domain-containing protein</fullName>
    </submittedName>
</protein>
<comment type="caution">
    <text evidence="8">The sequence shown here is derived from an EMBL/GenBank/DDBJ whole genome shotgun (WGS) entry which is preliminary data.</text>
</comment>
<feature type="transmembrane region" description="Helical" evidence="6">
    <location>
        <begin position="6"/>
        <end position="27"/>
    </location>
</feature>
<dbReference type="RefSeq" id="WP_399647626.1">
    <property type="nucleotide sequence ID" value="NZ_JBITYG010000003.1"/>
</dbReference>
<keyword evidence="4 6" id="KW-0472">Membrane</keyword>
<evidence type="ECO:0000256" key="6">
    <source>
        <dbReference type="SAM" id="Phobius"/>
    </source>
</evidence>
<evidence type="ECO:0000259" key="7">
    <source>
        <dbReference type="Pfam" id="PF06803"/>
    </source>
</evidence>
<feature type="region of interest" description="Disordered" evidence="5">
    <location>
        <begin position="90"/>
        <end position="121"/>
    </location>
</feature>
<evidence type="ECO:0000256" key="2">
    <source>
        <dbReference type="ARBA" id="ARBA00022692"/>
    </source>
</evidence>
<proteinExistence type="predicted"/>
<evidence type="ECO:0000313" key="9">
    <source>
        <dbReference type="Proteomes" id="UP001614394"/>
    </source>
</evidence>
<evidence type="ECO:0000256" key="5">
    <source>
        <dbReference type="SAM" id="MobiDB-lite"/>
    </source>
</evidence>
<accession>A0ABW8C5A9</accession>
<organism evidence="8 9">
    <name type="scientific">Streptomyces fildesensis</name>
    <dbReference type="NCBI Taxonomy" id="375757"/>
    <lineage>
        <taxon>Bacteria</taxon>
        <taxon>Bacillati</taxon>
        <taxon>Actinomycetota</taxon>
        <taxon>Actinomycetes</taxon>
        <taxon>Kitasatosporales</taxon>
        <taxon>Streptomycetaceae</taxon>
        <taxon>Streptomyces</taxon>
    </lineage>
</organism>
<sequence>MSDTTLVWTLAALAVVVMLVIAVRLAVRLVRVRRLLVAARVPLTGKAMFWGAIAYLLCPVDLLPDPILIDDIGVLWLAVRALESAARRAGIGTGEPDDDRPVVPATHGTPPLGQRAKRTST</sequence>
<dbReference type="Proteomes" id="UP001614394">
    <property type="component" value="Unassembled WGS sequence"/>
</dbReference>
<keyword evidence="9" id="KW-1185">Reference proteome</keyword>
<feature type="domain" description="DUF1232" evidence="7">
    <location>
        <begin position="46"/>
        <end position="75"/>
    </location>
</feature>
<gene>
    <name evidence="8" type="ORF">ACIGXA_12305</name>
</gene>
<evidence type="ECO:0000256" key="3">
    <source>
        <dbReference type="ARBA" id="ARBA00022989"/>
    </source>
</evidence>
<dbReference type="Pfam" id="PF06803">
    <property type="entry name" value="DUF1232"/>
    <property type="match status" value="1"/>
</dbReference>
<dbReference type="InterPro" id="IPR010652">
    <property type="entry name" value="DUF1232"/>
</dbReference>
<name>A0ABW8C5A9_9ACTN</name>
<evidence type="ECO:0000256" key="1">
    <source>
        <dbReference type="ARBA" id="ARBA00004127"/>
    </source>
</evidence>
<comment type="subcellular location">
    <subcellularLocation>
        <location evidence="1">Endomembrane system</location>
        <topology evidence="1">Multi-pass membrane protein</topology>
    </subcellularLocation>
</comment>
<keyword evidence="3 6" id="KW-1133">Transmembrane helix</keyword>